<dbReference type="GO" id="GO:0004571">
    <property type="term" value="F:mannosyl-oligosaccharide 1,2-alpha-mannosidase activity"/>
    <property type="evidence" value="ECO:0007669"/>
    <property type="project" value="InterPro"/>
</dbReference>
<keyword evidence="8" id="KW-1185">Reference proteome</keyword>
<dbReference type="AlphaFoldDB" id="A0A183DYC4"/>
<dbReference type="GO" id="GO:0044322">
    <property type="term" value="C:endoplasmic reticulum quality control compartment"/>
    <property type="evidence" value="ECO:0007669"/>
    <property type="project" value="GOC"/>
</dbReference>
<evidence type="ECO:0000313" key="9">
    <source>
        <dbReference type="WBParaSite" id="GPUH_0001373001-mRNA-1"/>
    </source>
</evidence>
<dbReference type="PRINTS" id="PR00747">
    <property type="entry name" value="GLYHDRLASE47"/>
</dbReference>
<dbReference type="EC" id="3.2.1.-" evidence="6"/>
<evidence type="ECO:0000256" key="6">
    <source>
        <dbReference type="RuleBase" id="RU361193"/>
    </source>
</evidence>
<accession>A0A183DYC4</accession>
<keyword evidence="6" id="KW-0326">Glycosidase</keyword>
<dbReference type="InterPro" id="IPR044674">
    <property type="entry name" value="EDEM1/2/3"/>
</dbReference>
<protein>
    <recommendedName>
        <fullName evidence="6">alpha-1,2-Mannosidase</fullName>
        <ecNumber evidence="6">3.2.1.-</ecNumber>
    </recommendedName>
</protein>
<keyword evidence="5" id="KW-0106">Calcium</keyword>
<comment type="subcellular location">
    <subcellularLocation>
        <location evidence="1">Endoplasmic reticulum</location>
    </subcellularLocation>
</comment>
<dbReference type="Pfam" id="PF01532">
    <property type="entry name" value="Glyco_hydro_47"/>
    <property type="match status" value="2"/>
</dbReference>
<proteinExistence type="inferred from homology"/>
<evidence type="ECO:0000256" key="2">
    <source>
        <dbReference type="ARBA" id="ARBA00007658"/>
    </source>
</evidence>
<gene>
    <name evidence="7" type="ORF">GPUH_LOCUS13715</name>
</gene>
<organism evidence="9">
    <name type="scientific">Gongylonema pulchrum</name>
    <dbReference type="NCBI Taxonomy" id="637853"/>
    <lineage>
        <taxon>Eukaryota</taxon>
        <taxon>Metazoa</taxon>
        <taxon>Ecdysozoa</taxon>
        <taxon>Nematoda</taxon>
        <taxon>Chromadorea</taxon>
        <taxon>Rhabditida</taxon>
        <taxon>Spirurina</taxon>
        <taxon>Spiruromorpha</taxon>
        <taxon>Spiruroidea</taxon>
        <taxon>Gongylonematidae</taxon>
        <taxon>Gongylonema</taxon>
    </lineage>
</organism>
<keyword evidence="3" id="KW-0256">Endoplasmic reticulum</keyword>
<keyword evidence="4" id="KW-0325">Glycoprotein</keyword>
<reference evidence="7 8" key="2">
    <citation type="submission" date="2018-11" db="EMBL/GenBank/DDBJ databases">
        <authorList>
            <consortium name="Pathogen Informatics"/>
        </authorList>
    </citation>
    <scope>NUCLEOTIDE SEQUENCE [LARGE SCALE GENOMIC DNA]</scope>
</reference>
<dbReference type="WBParaSite" id="GPUH_0001373001-mRNA-1">
    <property type="protein sequence ID" value="GPUH_0001373001-mRNA-1"/>
    <property type="gene ID" value="GPUH_0001373001"/>
</dbReference>
<dbReference type="InterPro" id="IPR036026">
    <property type="entry name" value="Seven-hairpin_glycosidases"/>
</dbReference>
<dbReference type="Proteomes" id="UP000271098">
    <property type="component" value="Unassembled WGS sequence"/>
</dbReference>
<dbReference type="OrthoDB" id="8118055at2759"/>
<reference evidence="9" key="1">
    <citation type="submission" date="2016-06" db="UniProtKB">
        <authorList>
            <consortium name="WormBaseParasite"/>
        </authorList>
    </citation>
    <scope>IDENTIFICATION</scope>
</reference>
<keyword evidence="6" id="KW-0378">Hydrolase</keyword>
<evidence type="ECO:0000256" key="5">
    <source>
        <dbReference type="PIRSR" id="PIRSR601382-2"/>
    </source>
</evidence>
<comment type="similarity">
    <text evidence="2 6">Belongs to the glycosyl hydrolase 47 family.</text>
</comment>
<sequence>MGAGDVDVEVPEVCQEVCLLYANCERFSPVLCADVRKIAGPVTSMFCCCAFLDLFLLLASAQHCTGIYPFIQDSYKANYGSFSASELREAKEAAREMFYFAYENYMRHAFPMDELDPINCAGRGHDHLNPSNININDVLGDYSLSLIESLDTLVVFGNRTEFHNAIRMVINSVSFERNVTVQVFEATIRQVLSAVIGSLLSAHLILTDDSHMLGNYALNGYNGELLTMAHDLAARLLPAFDGTRTGLPFPRVNLLSGVSKGTVDENCPAGAGSLLLEFAVLSRLLGDSTYESLARRTNRNQLRRGRDRCVLGEGETPIYVNIDMRDGSLINTWIDALQASFAAVQVLNGDIDEAICAHAIYYSLWKRYDALPERYNWRLREPDVYFYPLRPELAESTYLLYRATQNPFYLRVGFDIVRSLNAFARVKCGYATVHNVVDKSLEDRMESFFLSETAKYLYLLFDVNNAVNLNEERILFTTEGHIIPIDKRIREPVYGLPQSVLYNHSCAVFKLQRHSPPLDQWRLAQIFHLVGIDQFTF</sequence>
<dbReference type="InterPro" id="IPR012341">
    <property type="entry name" value="6hp_glycosidase-like_sf"/>
</dbReference>
<feature type="binding site" evidence="5">
    <location>
        <position position="478"/>
    </location>
    <ligand>
        <name>Ca(2+)</name>
        <dbReference type="ChEBI" id="CHEBI:29108"/>
    </ligand>
</feature>
<dbReference type="GO" id="GO:0005509">
    <property type="term" value="F:calcium ion binding"/>
    <property type="evidence" value="ECO:0007669"/>
    <property type="project" value="InterPro"/>
</dbReference>
<evidence type="ECO:0000313" key="8">
    <source>
        <dbReference type="Proteomes" id="UP000271098"/>
    </source>
</evidence>
<name>A0A183DYC4_9BILA</name>
<dbReference type="GO" id="GO:0005975">
    <property type="term" value="P:carbohydrate metabolic process"/>
    <property type="evidence" value="ECO:0007669"/>
    <property type="project" value="InterPro"/>
</dbReference>
<dbReference type="EMBL" id="UYRT01080492">
    <property type="protein sequence ID" value="VDN22843.1"/>
    <property type="molecule type" value="Genomic_DNA"/>
</dbReference>
<evidence type="ECO:0000256" key="3">
    <source>
        <dbReference type="ARBA" id="ARBA00022824"/>
    </source>
</evidence>
<dbReference type="GO" id="GO:0016020">
    <property type="term" value="C:membrane"/>
    <property type="evidence" value="ECO:0007669"/>
    <property type="project" value="InterPro"/>
</dbReference>
<evidence type="ECO:0000256" key="1">
    <source>
        <dbReference type="ARBA" id="ARBA00004240"/>
    </source>
</evidence>
<keyword evidence="5" id="KW-0479">Metal-binding</keyword>
<dbReference type="PANTHER" id="PTHR45679">
    <property type="entry name" value="ER DEGRADATION-ENHANCING ALPHA-MANNOSIDASE-LIKE PROTEIN 2"/>
    <property type="match status" value="1"/>
</dbReference>
<dbReference type="SUPFAM" id="SSF48225">
    <property type="entry name" value="Seven-hairpin glycosidases"/>
    <property type="match status" value="1"/>
</dbReference>
<comment type="cofactor">
    <cofactor evidence="5">
        <name>Ca(2+)</name>
        <dbReference type="ChEBI" id="CHEBI:29108"/>
    </cofactor>
</comment>
<dbReference type="PANTHER" id="PTHR45679:SF5">
    <property type="entry name" value="ER DEGRADATION-ENHANCING ALPHA-MANNOSIDASE-LIKE PROTEIN 1"/>
    <property type="match status" value="1"/>
</dbReference>
<dbReference type="Gene3D" id="1.50.10.10">
    <property type="match status" value="2"/>
</dbReference>
<dbReference type="InterPro" id="IPR001382">
    <property type="entry name" value="Glyco_hydro_47"/>
</dbReference>
<evidence type="ECO:0000313" key="7">
    <source>
        <dbReference type="EMBL" id="VDN22843.1"/>
    </source>
</evidence>
<dbReference type="GO" id="GO:1904380">
    <property type="term" value="P:endoplasmic reticulum mannose trimming"/>
    <property type="evidence" value="ECO:0007669"/>
    <property type="project" value="InterPro"/>
</dbReference>
<evidence type="ECO:0000256" key="4">
    <source>
        <dbReference type="ARBA" id="ARBA00023180"/>
    </source>
</evidence>